<keyword evidence="2" id="KW-1185">Reference proteome</keyword>
<protein>
    <submittedName>
        <fullName evidence="1">Uncharacterized protein</fullName>
    </submittedName>
</protein>
<evidence type="ECO:0000313" key="2">
    <source>
        <dbReference type="Proteomes" id="UP001596409"/>
    </source>
</evidence>
<proteinExistence type="predicted"/>
<comment type="caution">
    <text evidence="1">The sequence shown here is derived from an EMBL/GenBank/DDBJ whole genome shotgun (WGS) entry which is preliminary data.</text>
</comment>
<evidence type="ECO:0000313" key="1">
    <source>
        <dbReference type="EMBL" id="MFC7015505.1"/>
    </source>
</evidence>
<name>A0ABW2E5Q9_9ACTN</name>
<organism evidence="1 2">
    <name type="scientific">Streptomyces viridiviolaceus</name>
    <dbReference type="NCBI Taxonomy" id="68282"/>
    <lineage>
        <taxon>Bacteria</taxon>
        <taxon>Bacillati</taxon>
        <taxon>Actinomycetota</taxon>
        <taxon>Actinomycetes</taxon>
        <taxon>Kitasatosporales</taxon>
        <taxon>Streptomycetaceae</taxon>
        <taxon>Streptomyces</taxon>
    </lineage>
</organism>
<gene>
    <name evidence="1" type="ORF">ACFQMH_28140</name>
</gene>
<dbReference type="EMBL" id="JBHSYM010000063">
    <property type="protein sequence ID" value="MFC7015505.1"/>
    <property type="molecule type" value="Genomic_DNA"/>
</dbReference>
<accession>A0ABW2E5Q9</accession>
<reference evidence="2" key="1">
    <citation type="journal article" date="2019" name="Int. J. Syst. Evol. Microbiol.">
        <title>The Global Catalogue of Microorganisms (GCM) 10K type strain sequencing project: providing services to taxonomists for standard genome sequencing and annotation.</title>
        <authorList>
            <consortium name="The Broad Institute Genomics Platform"/>
            <consortium name="The Broad Institute Genome Sequencing Center for Infectious Disease"/>
            <person name="Wu L."/>
            <person name="Ma J."/>
        </authorList>
    </citation>
    <scope>NUCLEOTIDE SEQUENCE [LARGE SCALE GENOMIC DNA]</scope>
    <source>
        <strain evidence="2">JCM 4855</strain>
    </source>
</reference>
<dbReference type="Proteomes" id="UP001596409">
    <property type="component" value="Unassembled WGS sequence"/>
</dbReference>
<sequence length="40" mass="4359">MSRSPHLRRLTVIALGMTTAVTLTACSTSEEGGSERERRP</sequence>
<dbReference type="RefSeq" id="WP_268255032.1">
    <property type="nucleotide sequence ID" value="NZ_BMWA01000051.1"/>
</dbReference>
<dbReference type="PROSITE" id="PS51257">
    <property type="entry name" value="PROKAR_LIPOPROTEIN"/>
    <property type="match status" value="1"/>
</dbReference>